<evidence type="ECO:0000256" key="2">
    <source>
        <dbReference type="ARBA" id="ARBA00049106"/>
    </source>
</evidence>
<sequence>MAITGEYVPSPSQWVRDQVETIERTGTTESVDIMGLPVVMLTMRGARSRAVRKVPLMRVEHDGSFAAVASQGGAPQHPQWYHNLLAHPDIELQAGTETFPVHAREVSGEEREQWWERCVAAFPSYAEYQTKTDRLIPVFVLERRGTTS</sequence>
<accession>A0ABN2U1P5</accession>
<keyword evidence="4" id="KW-1185">Reference proteome</keyword>
<organism evidence="3 4">
    <name type="scientific">Terrabacter terrae</name>
    <dbReference type="NCBI Taxonomy" id="318434"/>
    <lineage>
        <taxon>Bacteria</taxon>
        <taxon>Bacillati</taxon>
        <taxon>Actinomycetota</taxon>
        <taxon>Actinomycetes</taxon>
        <taxon>Micrococcales</taxon>
        <taxon>Intrasporangiaceae</taxon>
        <taxon>Terrabacter</taxon>
    </lineage>
</organism>
<comment type="caution">
    <text evidence="3">The sequence shown here is derived from an EMBL/GenBank/DDBJ whole genome shotgun (WGS) entry which is preliminary data.</text>
</comment>
<evidence type="ECO:0000313" key="3">
    <source>
        <dbReference type="EMBL" id="GAA2025881.1"/>
    </source>
</evidence>
<gene>
    <name evidence="3" type="ORF">GCM10009740_14510</name>
</gene>
<dbReference type="Proteomes" id="UP001501285">
    <property type="component" value="Unassembled WGS sequence"/>
</dbReference>
<evidence type="ECO:0000256" key="1">
    <source>
        <dbReference type="ARBA" id="ARBA00008710"/>
    </source>
</evidence>
<dbReference type="Pfam" id="PF04075">
    <property type="entry name" value="F420H2_quin_red"/>
    <property type="match status" value="1"/>
</dbReference>
<evidence type="ECO:0000313" key="4">
    <source>
        <dbReference type="Proteomes" id="UP001501285"/>
    </source>
</evidence>
<dbReference type="EMBL" id="BAAANB010000003">
    <property type="protein sequence ID" value="GAA2025881.1"/>
    <property type="molecule type" value="Genomic_DNA"/>
</dbReference>
<protein>
    <submittedName>
        <fullName evidence="3">Nitroreductase family deazaflavin-dependent oxidoreductase</fullName>
    </submittedName>
</protein>
<dbReference type="NCBIfam" id="TIGR00026">
    <property type="entry name" value="hi_GC_TIGR00026"/>
    <property type="match status" value="1"/>
</dbReference>
<reference evidence="3 4" key="1">
    <citation type="journal article" date="2019" name="Int. J. Syst. Evol. Microbiol.">
        <title>The Global Catalogue of Microorganisms (GCM) 10K type strain sequencing project: providing services to taxonomists for standard genome sequencing and annotation.</title>
        <authorList>
            <consortium name="The Broad Institute Genomics Platform"/>
            <consortium name="The Broad Institute Genome Sequencing Center for Infectious Disease"/>
            <person name="Wu L."/>
            <person name="Ma J."/>
        </authorList>
    </citation>
    <scope>NUCLEOTIDE SEQUENCE [LARGE SCALE GENOMIC DNA]</scope>
    <source>
        <strain evidence="3 4">JCM 14283</strain>
    </source>
</reference>
<proteinExistence type="inferred from homology"/>
<comment type="similarity">
    <text evidence="1">Belongs to the F420H(2)-dependent quinone reductase family.</text>
</comment>
<dbReference type="PANTHER" id="PTHR39428">
    <property type="entry name" value="F420H(2)-DEPENDENT QUINONE REDUCTASE RV1261C"/>
    <property type="match status" value="1"/>
</dbReference>
<dbReference type="PANTHER" id="PTHR39428:SF3">
    <property type="entry name" value="DEAZAFLAVIN-DEPENDENT NITROREDUCTASE"/>
    <property type="match status" value="1"/>
</dbReference>
<comment type="catalytic activity">
    <reaction evidence="2">
        <text>oxidized coenzyme F420-(gamma-L-Glu)(n) + a quinol + H(+) = reduced coenzyme F420-(gamma-L-Glu)(n) + a quinone</text>
        <dbReference type="Rhea" id="RHEA:39663"/>
        <dbReference type="Rhea" id="RHEA-COMP:12939"/>
        <dbReference type="Rhea" id="RHEA-COMP:14378"/>
        <dbReference type="ChEBI" id="CHEBI:15378"/>
        <dbReference type="ChEBI" id="CHEBI:24646"/>
        <dbReference type="ChEBI" id="CHEBI:132124"/>
        <dbReference type="ChEBI" id="CHEBI:133980"/>
        <dbReference type="ChEBI" id="CHEBI:139511"/>
    </reaction>
</comment>
<dbReference type="Gene3D" id="2.30.110.10">
    <property type="entry name" value="Electron Transport, Fmn-binding Protein, Chain A"/>
    <property type="match status" value="1"/>
</dbReference>
<dbReference type="RefSeq" id="WP_343989465.1">
    <property type="nucleotide sequence ID" value="NZ_BAAANB010000003.1"/>
</dbReference>
<dbReference type="InterPro" id="IPR004378">
    <property type="entry name" value="F420H2_quin_Rdtase"/>
</dbReference>
<name>A0ABN2U1P5_9MICO</name>
<dbReference type="InterPro" id="IPR012349">
    <property type="entry name" value="Split_barrel_FMN-bd"/>
</dbReference>